<reference evidence="2" key="1">
    <citation type="submission" date="2018-05" db="EMBL/GenBank/DDBJ databases">
        <title>Draft genome of Mucuna pruriens seed.</title>
        <authorList>
            <person name="Nnadi N.E."/>
            <person name="Vos R."/>
            <person name="Hasami M.H."/>
            <person name="Devisetty U.K."/>
            <person name="Aguiy J.C."/>
        </authorList>
    </citation>
    <scope>NUCLEOTIDE SEQUENCE [LARGE SCALE GENOMIC DNA]</scope>
    <source>
        <strain evidence="2">JCA_2017</strain>
    </source>
</reference>
<feature type="non-terminal residue" evidence="2">
    <location>
        <position position="1"/>
    </location>
</feature>
<evidence type="ECO:0000256" key="1">
    <source>
        <dbReference type="SAM" id="MobiDB-lite"/>
    </source>
</evidence>
<dbReference type="Proteomes" id="UP000257109">
    <property type="component" value="Unassembled WGS sequence"/>
</dbReference>
<sequence length="148" mass="16977">MDALKCHIPPFVGDEDVESYGTSSIRKLEKGGGGMQIHRLISNCMYQGSKGVEEYHKDIEVALIRANVLESNKETMACLLHGLNRDIQDIVELYYYVSMDDLVHWAAIKRCLTSWKTYANRLSNWKGKKKGKERPRQVKSPMNRSFIP</sequence>
<name>A0A371GLX7_MUCPR</name>
<comment type="caution">
    <text evidence="2">The sequence shown here is derived from an EMBL/GenBank/DDBJ whole genome shotgun (WGS) entry which is preliminary data.</text>
</comment>
<gene>
    <name evidence="2" type="ORF">CR513_26470</name>
</gene>
<dbReference type="PANTHER" id="PTHR35046">
    <property type="entry name" value="ZINC KNUCKLE (CCHC-TYPE) FAMILY PROTEIN"/>
    <property type="match status" value="1"/>
</dbReference>
<evidence type="ECO:0000313" key="3">
    <source>
        <dbReference type="Proteomes" id="UP000257109"/>
    </source>
</evidence>
<evidence type="ECO:0000313" key="2">
    <source>
        <dbReference type="EMBL" id="RDX91536.1"/>
    </source>
</evidence>
<keyword evidence="3" id="KW-1185">Reference proteome</keyword>
<accession>A0A371GLX7</accession>
<dbReference type="AlphaFoldDB" id="A0A371GLX7"/>
<organism evidence="2 3">
    <name type="scientific">Mucuna pruriens</name>
    <name type="common">Velvet bean</name>
    <name type="synonym">Dolichos pruriens</name>
    <dbReference type="NCBI Taxonomy" id="157652"/>
    <lineage>
        <taxon>Eukaryota</taxon>
        <taxon>Viridiplantae</taxon>
        <taxon>Streptophyta</taxon>
        <taxon>Embryophyta</taxon>
        <taxon>Tracheophyta</taxon>
        <taxon>Spermatophyta</taxon>
        <taxon>Magnoliopsida</taxon>
        <taxon>eudicotyledons</taxon>
        <taxon>Gunneridae</taxon>
        <taxon>Pentapetalae</taxon>
        <taxon>rosids</taxon>
        <taxon>fabids</taxon>
        <taxon>Fabales</taxon>
        <taxon>Fabaceae</taxon>
        <taxon>Papilionoideae</taxon>
        <taxon>50 kb inversion clade</taxon>
        <taxon>NPAAA clade</taxon>
        <taxon>indigoferoid/millettioid clade</taxon>
        <taxon>Phaseoleae</taxon>
        <taxon>Mucuna</taxon>
    </lineage>
</organism>
<proteinExistence type="predicted"/>
<dbReference type="PANTHER" id="PTHR35046:SF9">
    <property type="entry name" value="RNA-DIRECTED DNA POLYMERASE"/>
    <property type="match status" value="1"/>
</dbReference>
<evidence type="ECO:0008006" key="4">
    <source>
        <dbReference type="Google" id="ProtNLM"/>
    </source>
</evidence>
<dbReference type="EMBL" id="QJKJ01005094">
    <property type="protein sequence ID" value="RDX91536.1"/>
    <property type="molecule type" value="Genomic_DNA"/>
</dbReference>
<protein>
    <recommendedName>
        <fullName evidence="4">Retrotransposon gag domain-containing protein</fullName>
    </recommendedName>
</protein>
<feature type="region of interest" description="Disordered" evidence="1">
    <location>
        <begin position="126"/>
        <end position="148"/>
    </location>
</feature>